<evidence type="ECO:0000313" key="3">
    <source>
        <dbReference type="EMBL" id="CAI5763179.1"/>
    </source>
</evidence>
<dbReference type="SUPFAM" id="SSF49879">
    <property type="entry name" value="SMAD/FHA domain"/>
    <property type="match status" value="1"/>
</dbReference>
<dbReference type="GO" id="GO:0005634">
    <property type="term" value="C:nucleus"/>
    <property type="evidence" value="ECO:0007669"/>
    <property type="project" value="TreeGrafter"/>
</dbReference>
<dbReference type="Proteomes" id="UP001178461">
    <property type="component" value="Chromosome 1"/>
</dbReference>
<gene>
    <name evidence="3" type="ORF">PODLI_1B011156</name>
</gene>
<dbReference type="InterPro" id="IPR017855">
    <property type="entry name" value="SMAD-like_dom_sf"/>
</dbReference>
<dbReference type="InterPro" id="IPR008984">
    <property type="entry name" value="SMAD_FHA_dom_sf"/>
</dbReference>
<dbReference type="Pfam" id="PF10401">
    <property type="entry name" value="IRF-3"/>
    <property type="match status" value="1"/>
</dbReference>
<evidence type="ECO:0000313" key="4">
    <source>
        <dbReference type="Proteomes" id="UP001178461"/>
    </source>
</evidence>
<evidence type="ECO:0000259" key="2">
    <source>
        <dbReference type="PROSITE" id="PS51507"/>
    </source>
</evidence>
<dbReference type="GO" id="GO:0045893">
    <property type="term" value="P:positive regulation of DNA-templated transcription"/>
    <property type="evidence" value="ECO:0007669"/>
    <property type="project" value="UniProtKB-ARBA"/>
</dbReference>
<dbReference type="Gene3D" id="1.10.10.10">
    <property type="entry name" value="Winged helix-like DNA-binding domain superfamily/Winged helix DNA-binding domain"/>
    <property type="match status" value="1"/>
</dbReference>
<dbReference type="CDD" id="cd00103">
    <property type="entry name" value="IRF"/>
    <property type="match status" value="1"/>
</dbReference>
<dbReference type="GO" id="GO:0002376">
    <property type="term" value="P:immune system process"/>
    <property type="evidence" value="ECO:0007669"/>
    <property type="project" value="TreeGrafter"/>
</dbReference>
<dbReference type="PRINTS" id="PR00267">
    <property type="entry name" value="INTFRNREGFCT"/>
</dbReference>
<sequence>MSPEFHYLPRNRKHLVAVQILPHDLPLVHKTLSSTRFNLFDSRMAAPANERGRQKVRFFDWLINEINSGRYKESVAWTDDTHTTFRILWKHNSRKNLVASDYKIFQAWAMVSGKYNEGEPNPAKWKTNFRCALNSTKRFEEVESEYPDYHVYRIIPRSRNSTSPVNPPADTINGSNHEVDQLHMSPCSEGSPALHQSTPQQEIDDVFKSLSLENTCQDVLQWVLQQAGMDEVSQVSWAPVPEHPLAGEVAHTIPCIDQNSCLPLVPGVVSEPLANNCCKVADGWLAAHPPNVNSQPIAVHPLQHPQQNRPPGINQANHVGEALYNNNFIEHVFLNEEPQGNGVMNNLSRNDCHLFPNQQAMVEQNTFAPPIAPSPLEQPPLHAAPLQNNAGCAPLNLDVSIYYRGKLLHEAGVEFNSCMFTYNPYYEIGGNPQIQHVLFPNPEILPDQKQVNHTLTLLKNAGLLLYQKNNKICAWRIGRCKVFWAFSKELEHTAPRPPLRLLGREEETDIFNYERFCQELRAFRDGQRCSSPDYTIYLCFGQSFASDKPKESKLILVKLVPMVCKQWHEDLQRQGYSSLNSENLSLQLSNSLFEMIEQLTTMMEMD</sequence>
<dbReference type="InterPro" id="IPR036390">
    <property type="entry name" value="WH_DNA-bd_sf"/>
</dbReference>
<dbReference type="Gene3D" id="2.60.200.10">
    <property type="match status" value="1"/>
</dbReference>
<dbReference type="PROSITE" id="PS51507">
    <property type="entry name" value="IRF_2"/>
    <property type="match status" value="1"/>
</dbReference>
<dbReference type="SUPFAM" id="SSF46785">
    <property type="entry name" value="Winged helix' DNA-binding domain"/>
    <property type="match status" value="1"/>
</dbReference>
<dbReference type="Pfam" id="PF00605">
    <property type="entry name" value="IRF"/>
    <property type="match status" value="1"/>
</dbReference>
<dbReference type="SMART" id="SM01243">
    <property type="entry name" value="IRF-3"/>
    <property type="match status" value="1"/>
</dbReference>
<dbReference type="PANTHER" id="PTHR11949">
    <property type="entry name" value="INTERFERON REGULATORY FACTOR"/>
    <property type="match status" value="1"/>
</dbReference>
<protein>
    <submittedName>
        <fullName evidence="3">Interferon regulatory factor 7 isoform X1</fullName>
    </submittedName>
</protein>
<reference evidence="3" key="1">
    <citation type="submission" date="2022-12" db="EMBL/GenBank/DDBJ databases">
        <authorList>
            <person name="Alioto T."/>
            <person name="Alioto T."/>
            <person name="Gomez Garrido J."/>
        </authorList>
    </citation>
    <scope>NUCLEOTIDE SEQUENCE</scope>
</reference>
<dbReference type="PANTHER" id="PTHR11949:SF2">
    <property type="entry name" value="INTERFERON REGULATORY FACTOR 7"/>
    <property type="match status" value="1"/>
</dbReference>
<feature type="domain" description="IRF tryptophan pentad repeat" evidence="2">
    <location>
        <begin position="55"/>
        <end position="156"/>
    </location>
</feature>
<keyword evidence="4" id="KW-1185">Reference proteome</keyword>
<evidence type="ECO:0000256" key="1">
    <source>
        <dbReference type="SAM" id="MobiDB-lite"/>
    </source>
</evidence>
<dbReference type="GO" id="GO:0000978">
    <property type="term" value="F:RNA polymerase II cis-regulatory region sequence-specific DNA binding"/>
    <property type="evidence" value="ECO:0007669"/>
    <property type="project" value="TreeGrafter"/>
</dbReference>
<dbReference type="GO" id="GO:0000981">
    <property type="term" value="F:DNA-binding transcription factor activity, RNA polymerase II-specific"/>
    <property type="evidence" value="ECO:0007669"/>
    <property type="project" value="TreeGrafter"/>
</dbReference>
<accession>A0AA35NTJ8</accession>
<dbReference type="SMART" id="SM00348">
    <property type="entry name" value="IRF"/>
    <property type="match status" value="1"/>
</dbReference>
<dbReference type="AlphaFoldDB" id="A0AA35NTJ8"/>
<proteinExistence type="predicted"/>
<organism evidence="3 4">
    <name type="scientific">Podarcis lilfordi</name>
    <name type="common">Lilford's wall lizard</name>
    <dbReference type="NCBI Taxonomy" id="74358"/>
    <lineage>
        <taxon>Eukaryota</taxon>
        <taxon>Metazoa</taxon>
        <taxon>Chordata</taxon>
        <taxon>Craniata</taxon>
        <taxon>Vertebrata</taxon>
        <taxon>Euteleostomi</taxon>
        <taxon>Lepidosauria</taxon>
        <taxon>Squamata</taxon>
        <taxon>Bifurcata</taxon>
        <taxon>Unidentata</taxon>
        <taxon>Episquamata</taxon>
        <taxon>Laterata</taxon>
        <taxon>Lacertibaenia</taxon>
        <taxon>Lacertidae</taxon>
        <taxon>Podarcis</taxon>
    </lineage>
</organism>
<dbReference type="InterPro" id="IPR036388">
    <property type="entry name" value="WH-like_DNA-bd_sf"/>
</dbReference>
<name>A0AA35NTJ8_9SAUR</name>
<dbReference type="InterPro" id="IPR019471">
    <property type="entry name" value="Interferon_reg_factor-3"/>
</dbReference>
<dbReference type="EMBL" id="OX395126">
    <property type="protein sequence ID" value="CAI5763179.1"/>
    <property type="molecule type" value="Genomic_DNA"/>
</dbReference>
<dbReference type="InterPro" id="IPR001346">
    <property type="entry name" value="Interferon_reg_fact_DNA-bd_dom"/>
</dbReference>
<feature type="region of interest" description="Disordered" evidence="1">
    <location>
        <begin position="160"/>
        <end position="199"/>
    </location>
</feature>